<feature type="domain" description="Protein kinase" evidence="8">
    <location>
        <begin position="35"/>
        <end position="322"/>
    </location>
</feature>
<dbReference type="SUPFAM" id="SSF56112">
    <property type="entry name" value="Protein kinase-like (PK-like)"/>
    <property type="match status" value="1"/>
</dbReference>
<dbReference type="GO" id="GO:0005634">
    <property type="term" value="C:nucleus"/>
    <property type="evidence" value="ECO:0007669"/>
    <property type="project" value="TreeGrafter"/>
</dbReference>
<evidence type="ECO:0000256" key="7">
    <source>
        <dbReference type="ARBA" id="ARBA00022840"/>
    </source>
</evidence>
<dbReference type="InterPro" id="IPR011009">
    <property type="entry name" value="Kinase-like_dom_sf"/>
</dbReference>
<evidence type="ECO:0000313" key="10">
    <source>
        <dbReference type="Proteomes" id="UP000192578"/>
    </source>
</evidence>
<keyword evidence="10" id="KW-1185">Reference proteome</keyword>
<dbReference type="Pfam" id="PF00069">
    <property type="entry name" value="Pkinase"/>
    <property type="match status" value="1"/>
</dbReference>
<dbReference type="EC" id="2.7.11.22" evidence="2"/>
<dbReference type="GO" id="GO:0000307">
    <property type="term" value="C:cyclin-dependent protein kinase holoenzyme complex"/>
    <property type="evidence" value="ECO:0007669"/>
    <property type="project" value="TreeGrafter"/>
</dbReference>
<dbReference type="PROSITE" id="PS50011">
    <property type="entry name" value="PROTEIN_KINASE_DOM"/>
    <property type="match status" value="1"/>
</dbReference>
<evidence type="ECO:0000259" key="8">
    <source>
        <dbReference type="PROSITE" id="PS50011"/>
    </source>
</evidence>
<dbReference type="PANTHER" id="PTHR24056:SF254">
    <property type="entry name" value="CYCLIN-DEPENDENT KINASE 2"/>
    <property type="match status" value="1"/>
</dbReference>
<dbReference type="GO" id="GO:0010389">
    <property type="term" value="P:regulation of G2/M transition of mitotic cell cycle"/>
    <property type="evidence" value="ECO:0007669"/>
    <property type="project" value="TreeGrafter"/>
</dbReference>
<protein>
    <recommendedName>
        <fullName evidence="2">cyclin-dependent kinase</fullName>
        <ecNumber evidence="2">2.7.11.22</ecNumber>
    </recommendedName>
</protein>
<dbReference type="OrthoDB" id="63265at2759"/>
<gene>
    <name evidence="9" type="ORF">BV898_03609</name>
</gene>
<dbReference type="InterPro" id="IPR000719">
    <property type="entry name" value="Prot_kinase_dom"/>
</dbReference>
<evidence type="ECO:0000256" key="1">
    <source>
        <dbReference type="ARBA" id="ARBA00006485"/>
    </source>
</evidence>
<dbReference type="GO" id="GO:0005524">
    <property type="term" value="F:ATP binding"/>
    <property type="evidence" value="ECO:0007669"/>
    <property type="project" value="UniProtKB-KW"/>
</dbReference>
<dbReference type="AlphaFoldDB" id="A0A1W0X4R3"/>
<dbReference type="Proteomes" id="UP000192578">
    <property type="component" value="Unassembled WGS sequence"/>
</dbReference>
<reference evidence="10" key="1">
    <citation type="submission" date="2017-01" db="EMBL/GenBank/DDBJ databases">
        <title>Comparative genomics of anhydrobiosis in the tardigrade Hypsibius dujardini.</title>
        <authorList>
            <person name="Yoshida Y."/>
            <person name="Koutsovoulos G."/>
            <person name="Laetsch D."/>
            <person name="Stevens L."/>
            <person name="Kumar S."/>
            <person name="Horikawa D."/>
            <person name="Ishino K."/>
            <person name="Komine S."/>
            <person name="Tomita M."/>
            <person name="Blaxter M."/>
            <person name="Arakawa K."/>
        </authorList>
    </citation>
    <scope>NUCLEOTIDE SEQUENCE [LARGE SCALE GENOMIC DNA]</scope>
    <source>
        <strain evidence="10">Z151</strain>
    </source>
</reference>
<dbReference type="Gene3D" id="1.10.510.10">
    <property type="entry name" value="Transferase(Phosphotransferase) domain 1"/>
    <property type="match status" value="1"/>
</dbReference>
<evidence type="ECO:0000256" key="2">
    <source>
        <dbReference type="ARBA" id="ARBA00012425"/>
    </source>
</evidence>
<dbReference type="PANTHER" id="PTHR24056">
    <property type="entry name" value="CELL DIVISION PROTEIN KINASE"/>
    <property type="match status" value="1"/>
</dbReference>
<dbReference type="EMBL" id="MTYJ01000017">
    <property type="protein sequence ID" value="OQV22438.1"/>
    <property type="molecule type" value="Genomic_DNA"/>
</dbReference>
<evidence type="ECO:0000256" key="3">
    <source>
        <dbReference type="ARBA" id="ARBA00022527"/>
    </source>
</evidence>
<dbReference type="GO" id="GO:0004693">
    <property type="term" value="F:cyclin-dependent protein serine/threonine kinase activity"/>
    <property type="evidence" value="ECO:0007669"/>
    <property type="project" value="UniProtKB-EC"/>
</dbReference>
<dbReference type="GO" id="GO:0007165">
    <property type="term" value="P:signal transduction"/>
    <property type="evidence" value="ECO:0007669"/>
    <property type="project" value="TreeGrafter"/>
</dbReference>
<dbReference type="FunFam" id="1.10.510.10:FF:000624">
    <property type="entry name" value="Mitogen-activated protein kinase"/>
    <property type="match status" value="1"/>
</dbReference>
<evidence type="ECO:0000256" key="5">
    <source>
        <dbReference type="ARBA" id="ARBA00022741"/>
    </source>
</evidence>
<name>A0A1W0X4R3_HYPEX</name>
<proteinExistence type="inferred from homology"/>
<organism evidence="9 10">
    <name type="scientific">Hypsibius exemplaris</name>
    <name type="common">Freshwater tardigrade</name>
    <dbReference type="NCBI Taxonomy" id="2072580"/>
    <lineage>
        <taxon>Eukaryota</taxon>
        <taxon>Metazoa</taxon>
        <taxon>Ecdysozoa</taxon>
        <taxon>Tardigrada</taxon>
        <taxon>Eutardigrada</taxon>
        <taxon>Parachela</taxon>
        <taxon>Hypsibioidea</taxon>
        <taxon>Hypsibiidae</taxon>
        <taxon>Hypsibius</taxon>
    </lineage>
</organism>
<dbReference type="Gene3D" id="3.30.200.20">
    <property type="entry name" value="Phosphorylase Kinase, domain 1"/>
    <property type="match status" value="1"/>
</dbReference>
<dbReference type="SMART" id="SM00220">
    <property type="entry name" value="S_TKc"/>
    <property type="match status" value="1"/>
</dbReference>
<evidence type="ECO:0000256" key="6">
    <source>
        <dbReference type="ARBA" id="ARBA00022777"/>
    </source>
</evidence>
<dbReference type="GO" id="GO:0000082">
    <property type="term" value="P:G1/S transition of mitotic cell cycle"/>
    <property type="evidence" value="ECO:0007669"/>
    <property type="project" value="TreeGrafter"/>
</dbReference>
<comment type="caution">
    <text evidence="9">The sequence shown here is derived from an EMBL/GenBank/DDBJ whole genome shotgun (WGS) entry which is preliminary data.</text>
</comment>
<dbReference type="InterPro" id="IPR008271">
    <property type="entry name" value="Ser/Thr_kinase_AS"/>
</dbReference>
<evidence type="ECO:0000313" key="9">
    <source>
        <dbReference type="EMBL" id="OQV22438.1"/>
    </source>
</evidence>
<dbReference type="GO" id="GO:0010468">
    <property type="term" value="P:regulation of gene expression"/>
    <property type="evidence" value="ECO:0007669"/>
    <property type="project" value="TreeGrafter"/>
</dbReference>
<accession>A0A1W0X4R3</accession>
<keyword evidence="7" id="KW-0067">ATP-binding</keyword>
<evidence type="ECO:0000256" key="4">
    <source>
        <dbReference type="ARBA" id="ARBA00022679"/>
    </source>
</evidence>
<keyword evidence="5" id="KW-0547">Nucleotide-binding</keyword>
<dbReference type="InterPro" id="IPR050108">
    <property type="entry name" value="CDK"/>
</dbReference>
<dbReference type="GO" id="GO:0005737">
    <property type="term" value="C:cytoplasm"/>
    <property type="evidence" value="ECO:0007669"/>
    <property type="project" value="TreeGrafter"/>
</dbReference>
<keyword evidence="6 9" id="KW-0418">Kinase</keyword>
<sequence length="359" mass="40856">MSLSPSFSVSPPRRLSLAKFRESLRLGRTLEEQGYTKSELIAEGGYGKVHKGWDLRTNRPVALKYMDHQADKGLSQATIREVTLLRSAGEHRNIVQVLGCCFVPNATVLVLEYLDIDLSNFIKSQRHSERDLLTVTLVKSIMRDILSGADHLHSRGISHRDLKPRNVLVSLKTYEVKIADFGLSKFITFPVRRTSESFGTRWYRSPEVLLGHKTTTMRVDMWSIGTIFAEMKEKASLFPGRDHSDQIHLIFATLGTPTNESWPDIERNREFQAIGHPFYPESRLALKTPHMDTTEREILMMFLEYDPVRRISASDALRLPYFSSIHTAAFRGGLTNRSVNNWVNQPTSPNLPCASTRRA</sequence>
<dbReference type="PROSITE" id="PS00108">
    <property type="entry name" value="PROTEIN_KINASE_ST"/>
    <property type="match status" value="1"/>
</dbReference>
<keyword evidence="3" id="KW-0723">Serine/threonine-protein kinase</keyword>
<comment type="similarity">
    <text evidence="1">Belongs to the protein kinase superfamily. CMGC Ser/Thr protein kinase family. CDC2/CDKX subfamily.</text>
</comment>
<dbReference type="GO" id="GO:0030332">
    <property type="term" value="F:cyclin binding"/>
    <property type="evidence" value="ECO:0007669"/>
    <property type="project" value="TreeGrafter"/>
</dbReference>
<keyword evidence="4" id="KW-0808">Transferase</keyword>